<sequence>MSLTTSNLVVNSFTYTSSNTLSVSVDLSGATATQQVTGIYLDCYQDSNRLTNYVLQSATPFTDALGAVSVSISTSTLISLISNVSATGVAPEVRVTGFTYTNTTGGATQTVKSTNWAQWLGSVQTLTNFLLAPSTSITYDNNKLATLSYYAYGFGTGPIAVNITPSSGTLIYGNSSVNVSATSVSQTLSMVPTSTGSWLPGYTYGGSLNYASGTSLFTLTNQILTTTPIQLPIWNPIQYDIYDNNYNIRTYFPAQFFDLSGSNGDNRYSSPYFGYDVSAQILTTINYTNTSNVVNSITNNSLVQTTSVGLICVPQKVNGLDASASSMYYNTISDISASNVQKVNSISYQVKNSFATAGPFDANFRLPYSYAFASGDISLNVPSSTNVTNNNTIRVDINNNTSGISNGVNNGNINAIVAELLDNSGNLISGPKFFGYFNTTAGKGYNPVILSGNPSYTGTYNVKIASDNILDQDGIVTTIPVTYTPTVVNTAITAVKCKYSSTTGLFSSLDLSLNATSTNANVTTVPMNQNNYFYGNLDASFNVAGNNYNSSASTTAVSIPSSQLQSNTIYLPAIANKVSDTVNMAYTSSASSLPTDLYTVVNYADLSSNGASSMQRQNIYVYDVSTANITVSTAWAGGSASNYNLLTMQSSPAINLVTTRMFVNPQPMSWVVMNNSGSGPNSFYVYSFLRPNFNLNTFNNVYNAYYQNQFLNSYTMYDYLNISGLTGTSNISVPSGTSQKYTISYSSNTKCNSFSGQQVLFQDNSSTNTVDPTGFSASWANGDYATIQGYNLTAEVELVNLINSTIDSASNNRMGFNTAVVTINNPNLASFTTSSITLLLVRSNNTLGGNNQVLVSNATYSSSSWTQVATNQLANQYIINVGDNISNVLQGSYTMYAIVSLTNVNNGTGTTYSINLLSEPGSLDSVFAYPKIIQTKYNNTTGVLLAMINNNYDATTTLEIDNVPIQTLAQNVFPSRVVATQLNIPNTAGKNVFAELALSNGVTNYYTITTTGSTSDPTVVTEYTPSQTFVNL</sequence>
<organism evidence="1">
    <name type="scientific">viral metagenome</name>
    <dbReference type="NCBI Taxonomy" id="1070528"/>
    <lineage>
        <taxon>unclassified sequences</taxon>
        <taxon>metagenomes</taxon>
        <taxon>organismal metagenomes</taxon>
    </lineage>
</organism>
<protein>
    <submittedName>
        <fullName evidence="1">Uncharacterized protein</fullName>
    </submittedName>
</protein>
<dbReference type="AlphaFoldDB" id="A0A6C0EG59"/>
<proteinExistence type="predicted"/>
<name>A0A6C0EG59_9ZZZZ</name>
<dbReference type="EMBL" id="MN739822">
    <property type="protein sequence ID" value="QHT27413.1"/>
    <property type="molecule type" value="Genomic_DNA"/>
</dbReference>
<evidence type="ECO:0000313" key="1">
    <source>
        <dbReference type="EMBL" id="QHT27413.1"/>
    </source>
</evidence>
<reference evidence="1" key="1">
    <citation type="journal article" date="2020" name="Nature">
        <title>Giant virus diversity and host interactions through global metagenomics.</title>
        <authorList>
            <person name="Schulz F."/>
            <person name="Roux S."/>
            <person name="Paez-Espino D."/>
            <person name="Jungbluth S."/>
            <person name="Walsh D.A."/>
            <person name="Denef V.J."/>
            <person name="McMahon K.D."/>
            <person name="Konstantinidis K.T."/>
            <person name="Eloe-Fadrosh E.A."/>
            <person name="Kyrpides N.C."/>
            <person name="Woyke T."/>
        </authorList>
    </citation>
    <scope>NUCLEOTIDE SEQUENCE</scope>
    <source>
        <strain evidence="1">GVMAG-M-3300023179-33</strain>
    </source>
</reference>
<accession>A0A6C0EG59</accession>